<dbReference type="OrthoDB" id="9797825at2"/>
<keyword evidence="2" id="KW-0809">Transit peptide</keyword>
<evidence type="ECO:0000313" key="5">
    <source>
        <dbReference type="Proteomes" id="UP000239772"/>
    </source>
</evidence>
<dbReference type="PANTHER" id="PTHR21013:SF10">
    <property type="entry name" value="ATP SYNTHASE MITOCHONDRIAL F1 COMPLEX ASSEMBLY FACTOR 2"/>
    <property type="match status" value="1"/>
</dbReference>
<reference evidence="5" key="1">
    <citation type="submission" date="2018-03" db="EMBL/GenBank/DDBJ databases">
        <authorList>
            <person name="Sun L."/>
            <person name="Liu H."/>
            <person name="Chen W."/>
            <person name="Huang K."/>
            <person name="Liu W."/>
            <person name="Gao X."/>
        </authorList>
    </citation>
    <scope>NUCLEOTIDE SEQUENCE [LARGE SCALE GENOMIC DNA]</scope>
    <source>
        <strain evidence="5">SH9</strain>
    </source>
</reference>
<evidence type="ECO:0000256" key="3">
    <source>
        <dbReference type="ARBA" id="ARBA00023186"/>
    </source>
</evidence>
<dbReference type="Gene3D" id="3.30.2180.10">
    <property type="entry name" value="ATP12-like"/>
    <property type="match status" value="1"/>
</dbReference>
<comment type="similarity">
    <text evidence="1">Belongs to the ATP12 family.</text>
</comment>
<evidence type="ECO:0000256" key="1">
    <source>
        <dbReference type="ARBA" id="ARBA00008231"/>
    </source>
</evidence>
<protein>
    <submittedName>
        <fullName evidence="4">ATPase</fullName>
    </submittedName>
</protein>
<proteinExistence type="inferred from homology"/>
<comment type="caution">
    <text evidence="4">The sequence shown here is derived from an EMBL/GenBank/DDBJ whole genome shotgun (WGS) entry which is preliminary data.</text>
</comment>
<evidence type="ECO:0000256" key="2">
    <source>
        <dbReference type="ARBA" id="ARBA00022946"/>
    </source>
</evidence>
<sequence>MPDDSTTWFPDDYGVDPIRAARAASAATPLPRRFYKEAGVAETDGGFVLVLDGRPARTPAKSPLALPSRGAGEAVAAEWAAQGQDINPASMPLTRLVNTGLDGVARMREEVIDEIAKYAGTDLLCYRAGDPARLVQRQSDAWDPVLDWARDEIGARFFLAEGVMFAEQPASSLAAVRGAVAEVIDPIALAALSTMTSLTGSVLLALAVSRGRLSASEAWAAAHVDEDFQMEVWGADDEALERRARRWNEMEASATLFRLLHAP</sequence>
<dbReference type="SUPFAM" id="SSF160909">
    <property type="entry name" value="ATP12-like"/>
    <property type="match status" value="1"/>
</dbReference>
<dbReference type="GO" id="GO:0043461">
    <property type="term" value="P:proton-transporting ATP synthase complex assembly"/>
    <property type="evidence" value="ECO:0007669"/>
    <property type="project" value="InterPro"/>
</dbReference>
<dbReference type="InterPro" id="IPR011419">
    <property type="entry name" value="ATP12_ATP_synth-F1-assembly"/>
</dbReference>
<name>A0A2T1HMU0_9HYPH</name>
<dbReference type="Gene3D" id="1.10.3580.10">
    <property type="entry name" value="ATP12 ATPase"/>
    <property type="match status" value="1"/>
</dbReference>
<organism evidence="4 5">
    <name type="scientific">Alsobacter soli</name>
    <dbReference type="NCBI Taxonomy" id="2109933"/>
    <lineage>
        <taxon>Bacteria</taxon>
        <taxon>Pseudomonadati</taxon>
        <taxon>Pseudomonadota</taxon>
        <taxon>Alphaproteobacteria</taxon>
        <taxon>Hyphomicrobiales</taxon>
        <taxon>Alsobacteraceae</taxon>
        <taxon>Alsobacter</taxon>
    </lineage>
</organism>
<gene>
    <name evidence="4" type="ORF">SLNSH_20960</name>
</gene>
<dbReference type="RefSeq" id="WP_106339638.1">
    <property type="nucleotide sequence ID" value="NZ_PVZS01000033.1"/>
</dbReference>
<dbReference type="EMBL" id="PVZS01000033">
    <property type="protein sequence ID" value="PSC02984.1"/>
    <property type="molecule type" value="Genomic_DNA"/>
</dbReference>
<dbReference type="Pfam" id="PF07542">
    <property type="entry name" value="ATP12"/>
    <property type="match status" value="1"/>
</dbReference>
<dbReference type="AlphaFoldDB" id="A0A2T1HMU0"/>
<accession>A0A2T1HMU0</accession>
<keyword evidence="5" id="KW-1185">Reference proteome</keyword>
<evidence type="ECO:0000313" key="4">
    <source>
        <dbReference type="EMBL" id="PSC02984.1"/>
    </source>
</evidence>
<dbReference type="InterPro" id="IPR042272">
    <property type="entry name" value="ATP12_ATP_synth-F1-assembly_N"/>
</dbReference>
<dbReference type="Proteomes" id="UP000239772">
    <property type="component" value="Unassembled WGS sequence"/>
</dbReference>
<keyword evidence="3" id="KW-0143">Chaperone</keyword>
<dbReference type="PANTHER" id="PTHR21013">
    <property type="entry name" value="ATP SYNTHASE MITOCHONDRIAL F1 COMPLEX ASSEMBLY FACTOR 2/ATP12 PROTEIN, MITOCHONDRIAL PRECURSOR"/>
    <property type="match status" value="1"/>
</dbReference>
<dbReference type="InterPro" id="IPR023335">
    <property type="entry name" value="ATP12_ortho_dom_sf"/>
</dbReference>